<dbReference type="Proteomes" id="UP000241639">
    <property type="component" value="Unassembled WGS sequence"/>
</dbReference>
<dbReference type="RefSeq" id="WP_107726729.1">
    <property type="nucleotide sequence ID" value="NZ_PZZP01000001.1"/>
</dbReference>
<gene>
    <name evidence="6" type="ORF">C8J48_2239</name>
</gene>
<dbReference type="Gene3D" id="3.90.1150.10">
    <property type="entry name" value="Aspartate Aminotransferase, domain 1"/>
    <property type="match status" value="1"/>
</dbReference>
<dbReference type="PROSITE" id="PS00105">
    <property type="entry name" value="AA_TRANSFER_CLASS_1"/>
    <property type="match status" value="1"/>
</dbReference>
<dbReference type="InterPro" id="IPR015422">
    <property type="entry name" value="PyrdxlP-dep_Trfase_small"/>
</dbReference>
<reference evidence="6 7" key="1">
    <citation type="submission" date="2018-04" db="EMBL/GenBank/DDBJ databases">
        <title>Genomic Encyclopedia of Archaeal and Bacterial Type Strains, Phase II (KMG-II): from individual species to whole genera.</title>
        <authorList>
            <person name="Goeker M."/>
        </authorList>
    </citation>
    <scope>NUCLEOTIDE SEQUENCE [LARGE SCALE GENOMIC DNA]</scope>
    <source>
        <strain evidence="6 7">DSM 45169</strain>
    </source>
</reference>
<accession>A0A2T4ZCI6</accession>
<dbReference type="InterPro" id="IPR004838">
    <property type="entry name" value="NHTrfase_class1_PyrdxlP-BS"/>
</dbReference>
<dbReference type="InterPro" id="IPR015424">
    <property type="entry name" value="PyrdxlP-dep_Trfase"/>
</dbReference>
<dbReference type="Pfam" id="PF00155">
    <property type="entry name" value="Aminotran_1_2"/>
    <property type="match status" value="1"/>
</dbReference>
<protein>
    <recommendedName>
        <fullName evidence="4">Aminotransferase</fullName>
        <ecNumber evidence="4">2.6.1.-</ecNumber>
    </recommendedName>
</protein>
<evidence type="ECO:0000313" key="7">
    <source>
        <dbReference type="Proteomes" id="UP000241639"/>
    </source>
</evidence>
<feature type="domain" description="Aminotransferase class I/classII large" evidence="5">
    <location>
        <begin position="34"/>
        <end position="382"/>
    </location>
</feature>
<dbReference type="InterPro" id="IPR015421">
    <property type="entry name" value="PyrdxlP-dep_Trfase_major"/>
</dbReference>
<dbReference type="EC" id="2.6.1.-" evidence="4"/>
<dbReference type="GO" id="GO:0008483">
    <property type="term" value="F:transaminase activity"/>
    <property type="evidence" value="ECO:0007669"/>
    <property type="project" value="UniProtKB-KW"/>
</dbReference>
<dbReference type="GO" id="GO:0030170">
    <property type="term" value="F:pyridoxal phosphate binding"/>
    <property type="evidence" value="ECO:0007669"/>
    <property type="project" value="InterPro"/>
</dbReference>
<name>A0A2T4ZCI6_9BACL</name>
<dbReference type="OrthoDB" id="9813612at2"/>
<sequence length="392" mass="43300">MKITASNHIQRLRRGVFHDLLDKKRGLAAQGHALIDLSVGSPDQPPPDFVKEIIQHYSARDDAYGYTMGALPSFNQAVATFYRERHGVSLNLDTEVLQLIGSQDGLAHLATALINPGDIVLVPDPGYPIFEVGVHIAGGEPYAMPLRKENGFLPRLDEIPTEIADRAKMMVLNYPANPVTATADQTFLEEAVRFARRHNILLVQDFTYSELVFDGKQAVSLLSVPGAKEVAVEFNSLSKTFNMAGCRIGYMAGNAHVIKIMATMMSHTQYGIFLPIQKAAEKILIDGSSFIAQQRARYQSRRDALVTALADAGWNITKPPATMYVWAPLPPGWSSVDFTFRLMEQTGVIVTPGNAFGREGEGYVRITLVQTEETLREAAKRICTFLKTAHIR</sequence>
<evidence type="ECO:0000256" key="2">
    <source>
        <dbReference type="ARBA" id="ARBA00022576"/>
    </source>
</evidence>
<dbReference type="Gene3D" id="3.40.640.10">
    <property type="entry name" value="Type I PLP-dependent aspartate aminotransferase-like (Major domain)"/>
    <property type="match status" value="1"/>
</dbReference>
<evidence type="ECO:0000313" key="6">
    <source>
        <dbReference type="EMBL" id="PTM59610.1"/>
    </source>
</evidence>
<comment type="similarity">
    <text evidence="4">Belongs to the class-I pyridoxal-phosphate-dependent aminotransferase family.</text>
</comment>
<evidence type="ECO:0000256" key="1">
    <source>
        <dbReference type="ARBA" id="ARBA00001933"/>
    </source>
</evidence>
<dbReference type="PANTHER" id="PTHR42832:SF3">
    <property type="entry name" value="L-GLUTAMINE--4-(METHYLSULFANYL)-2-OXOBUTANOATE AMINOTRANSFERASE"/>
    <property type="match status" value="1"/>
</dbReference>
<dbReference type="NCBIfam" id="NF005815">
    <property type="entry name" value="PRK07681.1"/>
    <property type="match status" value="1"/>
</dbReference>
<dbReference type="InterPro" id="IPR004839">
    <property type="entry name" value="Aminotransferase_I/II_large"/>
</dbReference>
<keyword evidence="2 4" id="KW-0032">Aminotransferase</keyword>
<comment type="cofactor">
    <cofactor evidence="1 4">
        <name>pyridoxal 5'-phosphate</name>
        <dbReference type="ChEBI" id="CHEBI:597326"/>
    </cofactor>
</comment>
<dbReference type="AlphaFoldDB" id="A0A2T4ZCI6"/>
<keyword evidence="3 4" id="KW-0808">Transferase</keyword>
<dbReference type="PANTHER" id="PTHR42832">
    <property type="entry name" value="AMINO ACID AMINOTRANSFERASE"/>
    <property type="match status" value="1"/>
</dbReference>
<comment type="caution">
    <text evidence="6">The sequence shown here is derived from an EMBL/GenBank/DDBJ whole genome shotgun (WGS) entry which is preliminary data.</text>
</comment>
<evidence type="ECO:0000256" key="4">
    <source>
        <dbReference type="RuleBase" id="RU000481"/>
    </source>
</evidence>
<proteinExistence type="inferred from homology"/>
<dbReference type="CDD" id="cd00609">
    <property type="entry name" value="AAT_like"/>
    <property type="match status" value="1"/>
</dbReference>
<evidence type="ECO:0000259" key="5">
    <source>
        <dbReference type="Pfam" id="PF00155"/>
    </source>
</evidence>
<organism evidence="6 7">
    <name type="scientific">Desmospora activa DSM 45169</name>
    <dbReference type="NCBI Taxonomy" id="1121389"/>
    <lineage>
        <taxon>Bacteria</taxon>
        <taxon>Bacillati</taxon>
        <taxon>Bacillota</taxon>
        <taxon>Bacilli</taxon>
        <taxon>Bacillales</taxon>
        <taxon>Thermoactinomycetaceae</taxon>
        <taxon>Desmospora</taxon>
    </lineage>
</organism>
<dbReference type="SUPFAM" id="SSF53383">
    <property type="entry name" value="PLP-dependent transferases"/>
    <property type="match status" value="1"/>
</dbReference>
<evidence type="ECO:0000256" key="3">
    <source>
        <dbReference type="ARBA" id="ARBA00022679"/>
    </source>
</evidence>
<dbReference type="InterPro" id="IPR050881">
    <property type="entry name" value="LL-DAP_aminotransferase"/>
</dbReference>
<dbReference type="EMBL" id="PZZP01000001">
    <property type="protein sequence ID" value="PTM59610.1"/>
    <property type="molecule type" value="Genomic_DNA"/>
</dbReference>
<keyword evidence="7" id="KW-1185">Reference proteome</keyword>